<accession>A0AAP8NJS5</accession>
<dbReference type="HAMAP" id="MF_00122">
    <property type="entry name" value="GatC"/>
    <property type="match status" value="1"/>
</dbReference>
<dbReference type="GO" id="GO:0070681">
    <property type="term" value="P:glutaminyl-tRNAGln biosynthesis via transamidation"/>
    <property type="evidence" value="ECO:0007669"/>
    <property type="project" value="TreeGrafter"/>
</dbReference>
<comment type="catalytic activity">
    <reaction evidence="1">
        <text>L-glutamyl-tRNA(Gln) + L-glutamine + ATP + H2O = L-glutaminyl-tRNA(Gln) + L-glutamate + ADP + phosphate + H(+)</text>
        <dbReference type="Rhea" id="RHEA:17521"/>
        <dbReference type="Rhea" id="RHEA-COMP:9681"/>
        <dbReference type="Rhea" id="RHEA-COMP:9684"/>
        <dbReference type="ChEBI" id="CHEBI:15377"/>
        <dbReference type="ChEBI" id="CHEBI:15378"/>
        <dbReference type="ChEBI" id="CHEBI:29985"/>
        <dbReference type="ChEBI" id="CHEBI:30616"/>
        <dbReference type="ChEBI" id="CHEBI:43474"/>
        <dbReference type="ChEBI" id="CHEBI:58359"/>
        <dbReference type="ChEBI" id="CHEBI:78520"/>
        <dbReference type="ChEBI" id="CHEBI:78521"/>
        <dbReference type="ChEBI" id="CHEBI:456216"/>
    </reaction>
</comment>
<evidence type="ECO:0000313" key="4">
    <source>
        <dbReference type="Proteomes" id="UP000235914"/>
    </source>
</evidence>
<dbReference type="Proteomes" id="UP000235914">
    <property type="component" value="Unassembled WGS sequence"/>
</dbReference>
<protein>
    <recommendedName>
        <fullName evidence="1">Aspartyl/glutamyl-tRNA(Asn/Gln) amidotransferase subunit C</fullName>
        <shortName evidence="1">Asp/Glu-ADT subunit C</shortName>
        <ecNumber evidence="1">6.3.5.-</ecNumber>
    </recommendedName>
</protein>
<dbReference type="NCBIfam" id="TIGR00135">
    <property type="entry name" value="gatC"/>
    <property type="match status" value="1"/>
</dbReference>
<dbReference type="Pfam" id="PF02686">
    <property type="entry name" value="GatC"/>
    <property type="match status" value="1"/>
</dbReference>
<evidence type="ECO:0000256" key="2">
    <source>
        <dbReference type="SAM" id="MobiDB-lite"/>
    </source>
</evidence>
<comment type="subunit">
    <text evidence="1">Heterotrimer of A, B and C subunits.</text>
</comment>
<comment type="function">
    <text evidence="1">Allows the formation of correctly charged Asn-tRNA(Asn) or Gln-tRNA(Gln) through the transamidation of misacylated Asp-tRNA(Asn) or Glu-tRNA(Gln) in organisms which lack either or both of asparaginyl-tRNA or glutaminyl-tRNA synthetases. The reaction takes place in the presence of glutamine and ATP through an activated phospho-Asp-tRNA(Asn) or phospho-Glu-tRNA(Gln).</text>
</comment>
<feature type="compositionally biased region" description="Polar residues" evidence="2">
    <location>
        <begin position="70"/>
        <end position="88"/>
    </location>
</feature>
<dbReference type="InterPro" id="IPR036113">
    <property type="entry name" value="Asp/Glu-ADT_sf_sub_c"/>
</dbReference>
<dbReference type="Gene3D" id="1.10.20.60">
    <property type="entry name" value="Glu-tRNAGln amidotransferase C subunit, N-terminal domain"/>
    <property type="match status" value="1"/>
</dbReference>
<dbReference type="RefSeq" id="WP_022198191.1">
    <property type="nucleotide sequence ID" value="NZ_CP024742.1"/>
</dbReference>
<dbReference type="GO" id="GO:0006412">
    <property type="term" value="P:translation"/>
    <property type="evidence" value="ECO:0007669"/>
    <property type="project" value="UniProtKB-UniRule"/>
</dbReference>
<sequence>MSTPQIDVAYIAKLARIDLTEEETALFSKDLDKILAYITKLESYDVTGIAPMNHPLPAMDVMREDIPETGFTQEEALSNAPQQSQGQFRTPKVVESA</sequence>
<keyword evidence="1" id="KW-0067">ATP-binding</keyword>
<evidence type="ECO:0000256" key="1">
    <source>
        <dbReference type="HAMAP-Rule" id="MF_00122"/>
    </source>
</evidence>
<keyword evidence="1" id="KW-0648">Protein biosynthesis</keyword>
<dbReference type="PANTHER" id="PTHR15004">
    <property type="entry name" value="GLUTAMYL-TRNA(GLN) AMIDOTRANSFERASE SUBUNIT C, MITOCHONDRIAL"/>
    <property type="match status" value="1"/>
</dbReference>
<evidence type="ECO:0000313" key="3">
    <source>
        <dbReference type="EMBL" id="PNC53914.1"/>
    </source>
</evidence>
<dbReference type="EC" id="6.3.5.-" evidence="1"/>
<organism evidence="3 4">
    <name type="scientific">Akkermansia muciniphila</name>
    <dbReference type="NCBI Taxonomy" id="239935"/>
    <lineage>
        <taxon>Bacteria</taxon>
        <taxon>Pseudomonadati</taxon>
        <taxon>Verrucomicrobiota</taxon>
        <taxon>Verrucomicrobiia</taxon>
        <taxon>Verrucomicrobiales</taxon>
        <taxon>Akkermansiaceae</taxon>
        <taxon>Akkermansia</taxon>
    </lineage>
</organism>
<gene>
    <name evidence="1" type="primary">gatC</name>
    <name evidence="3" type="ORF">CXU09_11555</name>
</gene>
<dbReference type="AlphaFoldDB" id="A0AAP8NJS5"/>
<proteinExistence type="inferred from homology"/>
<name>A0AAP8NJS5_9BACT</name>
<dbReference type="PANTHER" id="PTHR15004:SF0">
    <property type="entry name" value="GLUTAMYL-TRNA(GLN) AMIDOTRANSFERASE SUBUNIT C, MITOCHONDRIAL"/>
    <property type="match status" value="1"/>
</dbReference>
<dbReference type="EMBL" id="PJKN01000007">
    <property type="protein sequence ID" value="PNC53914.1"/>
    <property type="molecule type" value="Genomic_DNA"/>
</dbReference>
<comment type="similarity">
    <text evidence="1">Belongs to the GatC family.</text>
</comment>
<comment type="catalytic activity">
    <reaction evidence="1">
        <text>L-aspartyl-tRNA(Asn) + L-glutamine + ATP + H2O = L-asparaginyl-tRNA(Asn) + L-glutamate + ADP + phosphate + 2 H(+)</text>
        <dbReference type="Rhea" id="RHEA:14513"/>
        <dbReference type="Rhea" id="RHEA-COMP:9674"/>
        <dbReference type="Rhea" id="RHEA-COMP:9677"/>
        <dbReference type="ChEBI" id="CHEBI:15377"/>
        <dbReference type="ChEBI" id="CHEBI:15378"/>
        <dbReference type="ChEBI" id="CHEBI:29985"/>
        <dbReference type="ChEBI" id="CHEBI:30616"/>
        <dbReference type="ChEBI" id="CHEBI:43474"/>
        <dbReference type="ChEBI" id="CHEBI:58359"/>
        <dbReference type="ChEBI" id="CHEBI:78515"/>
        <dbReference type="ChEBI" id="CHEBI:78516"/>
        <dbReference type="ChEBI" id="CHEBI:456216"/>
    </reaction>
</comment>
<dbReference type="GO" id="GO:0006450">
    <property type="term" value="P:regulation of translational fidelity"/>
    <property type="evidence" value="ECO:0007669"/>
    <property type="project" value="InterPro"/>
</dbReference>
<keyword evidence="1" id="KW-0436">Ligase</keyword>
<dbReference type="InterPro" id="IPR003837">
    <property type="entry name" value="GatC"/>
</dbReference>
<dbReference type="SUPFAM" id="SSF141000">
    <property type="entry name" value="Glu-tRNAGln amidotransferase C subunit"/>
    <property type="match status" value="1"/>
</dbReference>
<feature type="region of interest" description="Disordered" evidence="2">
    <location>
        <begin position="69"/>
        <end position="97"/>
    </location>
</feature>
<keyword evidence="1" id="KW-0547">Nucleotide-binding</keyword>
<dbReference type="GO" id="GO:0050567">
    <property type="term" value="F:glutaminyl-tRNA synthase (glutamine-hydrolyzing) activity"/>
    <property type="evidence" value="ECO:0007669"/>
    <property type="project" value="UniProtKB-UniRule"/>
</dbReference>
<reference evidence="3 4" key="1">
    <citation type="journal article" date="2017" name="BMC Genomics">
        <title>Genome sequencing of 39 Akkermansia muciniphila isolates reveals its population structure, genomic and functional diverisity, and global distribution in mammalian gut microbiotas.</title>
        <authorList>
            <person name="Guo X."/>
            <person name="Li S."/>
            <person name="Zhang J."/>
            <person name="Wu F."/>
            <person name="Li X."/>
            <person name="Wu D."/>
            <person name="Zhang M."/>
            <person name="Ou Z."/>
            <person name="Jie Z."/>
            <person name="Yan Q."/>
            <person name="Li P."/>
            <person name="Yi J."/>
            <person name="Peng Y."/>
        </authorList>
    </citation>
    <scope>NUCLEOTIDE SEQUENCE [LARGE SCALE GENOMIC DNA]</scope>
    <source>
        <strain evidence="3 4">GP43</strain>
    </source>
</reference>
<dbReference type="GO" id="GO:0005524">
    <property type="term" value="F:ATP binding"/>
    <property type="evidence" value="ECO:0007669"/>
    <property type="project" value="UniProtKB-KW"/>
</dbReference>
<comment type="caution">
    <text evidence="3">The sequence shown here is derived from an EMBL/GenBank/DDBJ whole genome shotgun (WGS) entry which is preliminary data.</text>
</comment>